<dbReference type="InterPro" id="IPR014918">
    <property type="entry name" value="Phage_tail_3"/>
</dbReference>
<evidence type="ECO:0000313" key="2">
    <source>
        <dbReference type="Proteomes" id="UP000290682"/>
    </source>
</evidence>
<dbReference type="Pfam" id="PF08813">
    <property type="entry name" value="Phage_tail_3"/>
    <property type="match status" value="1"/>
</dbReference>
<proteinExistence type="predicted"/>
<accession>A0ABY0FAN8</accession>
<gene>
    <name evidence="1" type="ORF">EBB06_12515</name>
</gene>
<name>A0ABY0FAN8_9NEIS</name>
<dbReference type="Proteomes" id="UP000290682">
    <property type="component" value="Unassembled WGS sequence"/>
</dbReference>
<dbReference type="EMBL" id="REGR01000014">
    <property type="protein sequence ID" value="RXZ42710.1"/>
    <property type="molecule type" value="Genomic_DNA"/>
</dbReference>
<keyword evidence="2" id="KW-1185">Reference proteome</keyword>
<organism evidence="1 2">
    <name type="scientific">Crenobacter cavernae</name>
    <dbReference type="NCBI Taxonomy" id="2290923"/>
    <lineage>
        <taxon>Bacteria</taxon>
        <taxon>Pseudomonadati</taxon>
        <taxon>Pseudomonadota</taxon>
        <taxon>Betaproteobacteria</taxon>
        <taxon>Neisseriales</taxon>
        <taxon>Neisseriaceae</taxon>
        <taxon>Crenobacter</taxon>
    </lineage>
</organism>
<protein>
    <submittedName>
        <fullName evidence="1">Phage tail protein</fullName>
    </submittedName>
</protein>
<evidence type="ECO:0000313" key="1">
    <source>
        <dbReference type="EMBL" id="RXZ42710.1"/>
    </source>
</evidence>
<reference evidence="1 2" key="1">
    <citation type="submission" date="2018-10" db="EMBL/GenBank/DDBJ databases">
        <title>Draft genome of Fastidiocella sp. strain 375T, a bacterium isolated from a karstic cave dripping water.</title>
        <authorList>
            <person name="Coelho C."/>
            <person name="Verissimo A."/>
            <person name="Tiago I."/>
        </authorList>
    </citation>
    <scope>NUCLEOTIDE SEQUENCE [LARGE SCALE GENOMIC DNA]</scope>
    <source>
        <strain evidence="1 2">CAVE-375</strain>
    </source>
</reference>
<sequence length="215" mass="22146">MSVSLPNGSILSLATAYGVAKPVTAISNANPGVASAAAHGFANGALLEVTSGWSKIDGRIIRVAGQVAGAFNLDGIDTIDTKLFPAGAGAGSVREITGFAQISQVLELSTSGGEQQFATYSFLENDYDSQIPTTLSAQSVSISIADDPTLPGYQALKAASDAKAVRALKMVLPSGSVLLYNGYVSFNETPTMTKGNVMACKATFSLLSRPVRYAS</sequence>
<dbReference type="Gene3D" id="4.10.410.40">
    <property type="match status" value="1"/>
</dbReference>
<comment type="caution">
    <text evidence="1">The sequence shown here is derived from an EMBL/GenBank/DDBJ whole genome shotgun (WGS) entry which is preliminary data.</text>
</comment>